<comment type="similarity">
    <text evidence="2 7">Belongs to the precorrin methyltransferase family.</text>
</comment>
<name>A0A212IYD8_9BACT</name>
<dbReference type="SUPFAM" id="SSF53790">
    <property type="entry name" value="Tetrapyrrole methylase"/>
    <property type="match status" value="1"/>
</dbReference>
<dbReference type="NCBIfam" id="TIGR01467">
    <property type="entry name" value="cobI_cbiL"/>
    <property type="match status" value="1"/>
</dbReference>
<sequence length="234" mass="26217">MFDSVMFVSLGPGDPELITLKGLKTLQEADLIFCPSTALPGGKRSSRAKDVLLQLGVDESKLNTFNVPMNKDRSLAIESYKAVAKEISDKYKSGHKIAVTAEGDAGFYSTIYYISEYLTQENIPVSRIAGVPAFIACGTLANIHIVKQEEELEVIPGTITLDSLKEKIKREKTVVLMKTSQCEQVIKEALENIQDVTFHYFENVGILGKEFYTPNREEILNRKFPYFSLIIIRK</sequence>
<evidence type="ECO:0000256" key="4">
    <source>
        <dbReference type="ARBA" id="ARBA00022603"/>
    </source>
</evidence>
<dbReference type="InterPro" id="IPR000878">
    <property type="entry name" value="4pyrrol_Mease"/>
</dbReference>
<evidence type="ECO:0000256" key="2">
    <source>
        <dbReference type="ARBA" id="ARBA00005879"/>
    </source>
</evidence>
<dbReference type="AlphaFoldDB" id="A0A212IYD8"/>
<dbReference type="GO" id="GO:0032259">
    <property type="term" value="P:methylation"/>
    <property type="evidence" value="ECO:0007669"/>
    <property type="project" value="UniProtKB-KW"/>
</dbReference>
<feature type="domain" description="Tetrapyrrole methylase" evidence="8">
    <location>
        <begin position="5"/>
        <end position="218"/>
    </location>
</feature>
<keyword evidence="5" id="KW-0808">Transferase</keyword>
<keyword evidence="3" id="KW-0169">Cobalamin biosynthesis</keyword>
<accession>A0A212IYD8</accession>
<organism evidence="9">
    <name type="scientific">uncultured Dysgonomonas sp</name>
    <dbReference type="NCBI Taxonomy" id="206096"/>
    <lineage>
        <taxon>Bacteria</taxon>
        <taxon>Pseudomonadati</taxon>
        <taxon>Bacteroidota</taxon>
        <taxon>Bacteroidia</taxon>
        <taxon>Bacteroidales</taxon>
        <taxon>Dysgonomonadaceae</taxon>
        <taxon>Dysgonomonas</taxon>
        <taxon>environmental samples</taxon>
    </lineage>
</organism>
<comment type="pathway">
    <text evidence="1">Cofactor biosynthesis; adenosylcobalamin biosynthesis.</text>
</comment>
<dbReference type="InterPro" id="IPR014776">
    <property type="entry name" value="4pyrrole_Mease_sub2"/>
</dbReference>
<dbReference type="Gene3D" id="3.30.950.10">
    <property type="entry name" value="Methyltransferase, Cobalt-precorrin-4 Transmethylase, Domain 2"/>
    <property type="match status" value="1"/>
</dbReference>
<dbReference type="PIRSF" id="PIRSF036427">
    <property type="entry name" value="Precrrn-2_mtase"/>
    <property type="match status" value="1"/>
</dbReference>
<dbReference type="InterPro" id="IPR012382">
    <property type="entry name" value="CobI/CbiL"/>
</dbReference>
<dbReference type="UniPathway" id="UPA00148"/>
<dbReference type="PANTHER" id="PTHR43467:SF2">
    <property type="entry name" value="COBALT-PRECORRIN-2 C(20)-METHYLTRANSFERASE"/>
    <property type="match status" value="1"/>
</dbReference>
<evidence type="ECO:0000313" key="9">
    <source>
        <dbReference type="EMBL" id="SBV92219.1"/>
    </source>
</evidence>
<dbReference type="GO" id="GO:0030788">
    <property type="term" value="F:precorrin-2 C20-methyltransferase activity"/>
    <property type="evidence" value="ECO:0007669"/>
    <property type="project" value="InterPro"/>
</dbReference>
<protein>
    <recommendedName>
        <fullName evidence="8">Tetrapyrrole methylase domain-containing protein</fullName>
    </recommendedName>
</protein>
<evidence type="ECO:0000256" key="1">
    <source>
        <dbReference type="ARBA" id="ARBA00004953"/>
    </source>
</evidence>
<evidence type="ECO:0000256" key="5">
    <source>
        <dbReference type="ARBA" id="ARBA00022679"/>
    </source>
</evidence>
<dbReference type="Pfam" id="PF00590">
    <property type="entry name" value="TP_methylase"/>
    <property type="match status" value="1"/>
</dbReference>
<evidence type="ECO:0000256" key="3">
    <source>
        <dbReference type="ARBA" id="ARBA00022573"/>
    </source>
</evidence>
<gene>
    <name evidence="9" type="ORF">KL86DYS1_10551</name>
</gene>
<evidence type="ECO:0000256" key="7">
    <source>
        <dbReference type="PIRNR" id="PIRNR036427"/>
    </source>
</evidence>
<reference evidence="9" key="1">
    <citation type="submission" date="2016-04" db="EMBL/GenBank/DDBJ databases">
        <authorList>
            <person name="Evans L.H."/>
            <person name="Alamgir A."/>
            <person name="Owens N."/>
            <person name="Weber N.D."/>
            <person name="Virtaneva K."/>
            <person name="Barbian K."/>
            <person name="Babar A."/>
            <person name="Rosenke K."/>
        </authorList>
    </citation>
    <scope>NUCLEOTIDE SEQUENCE</scope>
    <source>
        <strain evidence="9">86-1</strain>
    </source>
</reference>
<dbReference type="InterPro" id="IPR006364">
    <property type="entry name" value="CobI/CbiL/CobIJ_dom"/>
</dbReference>
<keyword evidence="4" id="KW-0489">Methyltransferase</keyword>
<dbReference type="Gene3D" id="3.40.1010.10">
    <property type="entry name" value="Cobalt-precorrin-4 Transmethylase, Domain 1"/>
    <property type="match status" value="1"/>
</dbReference>
<dbReference type="RefSeq" id="WP_296938448.1">
    <property type="nucleotide sequence ID" value="NZ_LT599032.1"/>
</dbReference>
<evidence type="ECO:0000259" key="8">
    <source>
        <dbReference type="Pfam" id="PF00590"/>
    </source>
</evidence>
<dbReference type="CDD" id="cd11645">
    <property type="entry name" value="Precorrin_2_C20_MT"/>
    <property type="match status" value="1"/>
</dbReference>
<dbReference type="PROSITE" id="PS00839">
    <property type="entry name" value="SUMT_1"/>
    <property type="match status" value="1"/>
</dbReference>
<dbReference type="InterPro" id="IPR003043">
    <property type="entry name" value="Uropor_MeTrfase_CS"/>
</dbReference>
<proteinExistence type="inferred from homology"/>
<dbReference type="InterPro" id="IPR014777">
    <property type="entry name" value="4pyrrole_Mease_sub1"/>
</dbReference>
<evidence type="ECO:0000256" key="6">
    <source>
        <dbReference type="ARBA" id="ARBA00022691"/>
    </source>
</evidence>
<dbReference type="GO" id="GO:0009236">
    <property type="term" value="P:cobalamin biosynthetic process"/>
    <property type="evidence" value="ECO:0007669"/>
    <property type="project" value="UniProtKB-UniRule"/>
</dbReference>
<dbReference type="PANTHER" id="PTHR43467">
    <property type="entry name" value="COBALT-PRECORRIN-2 C(20)-METHYLTRANSFERASE"/>
    <property type="match status" value="1"/>
</dbReference>
<dbReference type="InterPro" id="IPR035996">
    <property type="entry name" value="4pyrrol_Methylase_sf"/>
</dbReference>
<keyword evidence="6" id="KW-0949">S-adenosyl-L-methionine</keyword>
<dbReference type="EMBL" id="FLUM01000001">
    <property type="protein sequence ID" value="SBV92219.1"/>
    <property type="molecule type" value="Genomic_DNA"/>
</dbReference>